<dbReference type="Proteomes" id="UP001300763">
    <property type="component" value="Unassembled WGS sequence"/>
</dbReference>
<feature type="domain" description="NAD-dependent epimerase/dehydratase" evidence="2">
    <location>
        <begin position="15"/>
        <end position="224"/>
    </location>
</feature>
<dbReference type="Pfam" id="PF01370">
    <property type="entry name" value="Epimerase"/>
    <property type="match status" value="1"/>
</dbReference>
<sequence>MSRAVDGVAARVRLLVLGGGGFLGYHVAAEALRAGHEVTVASRSGEAPLEGVEALAVDRYGDLSALHGRTFDAALDTFSDPDAVRSATEELRGAVGALGYVSGMSVYHPDGPAVPGEDAPVRRPGEASAGDPLQERSLAKLAAEDAVTPTFDGPVTVLRVGIMVGPRDPSDRFTWWPVRLARALAGEAPRTVLAPGDPARAVQYSDARDIAAFAVRALAEGRAGVFDTVGPGRAQPLSAVLDACLEAAGGAPGDVAWAWAGEESLRAELADVEEEQRPLWFPEDQIPQDAIDSSAALAAGLRFRPAVDTARDVLAWHRERGAPALAAGFDPAEETRLVRRCAGGAPPKG</sequence>
<feature type="region of interest" description="Disordered" evidence="1">
    <location>
        <begin position="111"/>
        <end position="131"/>
    </location>
</feature>
<comment type="caution">
    <text evidence="3">The sequence shown here is derived from an EMBL/GenBank/DDBJ whole genome shotgun (WGS) entry which is preliminary data.</text>
</comment>
<accession>A0ABT5STP3</accession>
<proteinExistence type="predicted"/>
<protein>
    <recommendedName>
        <fullName evidence="2">NAD-dependent epimerase/dehydratase domain-containing protein</fullName>
    </recommendedName>
</protein>
<organism evidence="3 4">
    <name type="scientific">Actinomycetospora lemnae</name>
    <dbReference type="NCBI Taxonomy" id="3019891"/>
    <lineage>
        <taxon>Bacteria</taxon>
        <taxon>Bacillati</taxon>
        <taxon>Actinomycetota</taxon>
        <taxon>Actinomycetes</taxon>
        <taxon>Pseudonocardiales</taxon>
        <taxon>Pseudonocardiaceae</taxon>
        <taxon>Actinomycetospora</taxon>
    </lineage>
</organism>
<gene>
    <name evidence="3" type="ORF">PGB27_10920</name>
</gene>
<dbReference type="SUPFAM" id="SSF51735">
    <property type="entry name" value="NAD(P)-binding Rossmann-fold domains"/>
    <property type="match status" value="1"/>
</dbReference>
<evidence type="ECO:0000256" key="1">
    <source>
        <dbReference type="SAM" id="MobiDB-lite"/>
    </source>
</evidence>
<dbReference type="InterPro" id="IPR001509">
    <property type="entry name" value="Epimerase_deHydtase"/>
</dbReference>
<dbReference type="InterPro" id="IPR036291">
    <property type="entry name" value="NAD(P)-bd_dom_sf"/>
</dbReference>
<name>A0ABT5STP3_9PSEU</name>
<dbReference type="EMBL" id="JAQZAO010000004">
    <property type="protein sequence ID" value="MDD7965855.1"/>
    <property type="molecule type" value="Genomic_DNA"/>
</dbReference>
<evidence type="ECO:0000313" key="3">
    <source>
        <dbReference type="EMBL" id="MDD7965855.1"/>
    </source>
</evidence>
<evidence type="ECO:0000259" key="2">
    <source>
        <dbReference type="Pfam" id="PF01370"/>
    </source>
</evidence>
<dbReference type="Gene3D" id="3.40.50.720">
    <property type="entry name" value="NAD(P)-binding Rossmann-like Domain"/>
    <property type="match status" value="2"/>
</dbReference>
<dbReference type="RefSeq" id="WP_274200390.1">
    <property type="nucleotide sequence ID" value="NZ_JAQZAO010000004.1"/>
</dbReference>
<reference evidence="3 4" key="1">
    <citation type="submission" date="2023-02" db="EMBL/GenBank/DDBJ databases">
        <title>Genome sequencing required for Actinomycetospora new species description.</title>
        <authorList>
            <person name="Saimee Y."/>
            <person name="Duangmal K."/>
        </authorList>
    </citation>
    <scope>NUCLEOTIDE SEQUENCE [LARGE SCALE GENOMIC DNA]</scope>
    <source>
        <strain evidence="3 4">DW7H6</strain>
    </source>
</reference>
<keyword evidence="4" id="KW-1185">Reference proteome</keyword>
<evidence type="ECO:0000313" key="4">
    <source>
        <dbReference type="Proteomes" id="UP001300763"/>
    </source>
</evidence>